<dbReference type="InterPro" id="IPR014755">
    <property type="entry name" value="Cu-Rt/internalin_Ig-like"/>
</dbReference>
<keyword evidence="4" id="KW-0186">Copper</keyword>
<dbReference type="SUPFAM" id="SSF81296">
    <property type="entry name" value="E set domains"/>
    <property type="match status" value="1"/>
</dbReference>
<feature type="domain" description="CopC" evidence="5">
    <location>
        <begin position="30"/>
        <end position="134"/>
    </location>
</feature>
<dbReference type="PANTHER" id="PTHR34820">
    <property type="entry name" value="INNER MEMBRANE PROTEIN YEBZ"/>
    <property type="match status" value="1"/>
</dbReference>
<comment type="subcellular location">
    <subcellularLocation>
        <location evidence="1">Cell envelope</location>
    </subcellularLocation>
</comment>
<dbReference type="GO" id="GO:0005507">
    <property type="term" value="F:copper ion binding"/>
    <property type="evidence" value="ECO:0007669"/>
    <property type="project" value="InterPro"/>
</dbReference>
<protein>
    <submittedName>
        <fullName evidence="6">Unannotated protein</fullName>
    </submittedName>
</protein>
<dbReference type="InterPro" id="IPR014756">
    <property type="entry name" value="Ig_E-set"/>
</dbReference>
<dbReference type="Gene3D" id="2.60.40.1220">
    <property type="match status" value="1"/>
</dbReference>
<dbReference type="GO" id="GO:0006825">
    <property type="term" value="P:copper ion transport"/>
    <property type="evidence" value="ECO:0007669"/>
    <property type="project" value="InterPro"/>
</dbReference>
<evidence type="ECO:0000256" key="1">
    <source>
        <dbReference type="ARBA" id="ARBA00004196"/>
    </source>
</evidence>
<dbReference type="PANTHER" id="PTHR34820:SF4">
    <property type="entry name" value="INNER MEMBRANE PROTEIN YEBZ"/>
    <property type="match status" value="1"/>
</dbReference>
<name>A0A6J7KBW6_9ZZZZ</name>
<evidence type="ECO:0000313" key="6">
    <source>
        <dbReference type="EMBL" id="CAB4953598.1"/>
    </source>
</evidence>
<reference evidence="6" key="1">
    <citation type="submission" date="2020-05" db="EMBL/GenBank/DDBJ databases">
        <authorList>
            <person name="Chiriac C."/>
            <person name="Salcher M."/>
            <person name="Ghai R."/>
            <person name="Kavagutti S V."/>
        </authorList>
    </citation>
    <scope>NUCLEOTIDE SEQUENCE</scope>
</reference>
<gene>
    <name evidence="6" type="ORF">UFOPK3773_01552</name>
</gene>
<dbReference type="GO" id="GO:0030313">
    <property type="term" value="C:cell envelope"/>
    <property type="evidence" value="ECO:0007669"/>
    <property type="project" value="UniProtKB-SubCell"/>
</dbReference>
<keyword evidence="2" id="KW-0479">Metal-binding</keyword>
<organism evidence="6">
    <name type="scientific">freshwater metagenome</name>
    <dbReference type="NCBI Taxonomy" id="449393"/>
    <lineage>
        <taxon>unclassified sequences</taxon>
        <taxon>metagenomes</taxon>
        <taxon>ecological metagenomes</taxon>
    </lineage>
</organism>
<dbReference type="InterPro" id="IPR032694">
    <property type="entry name" value="CopC/D"/>
</dbReference>
<proteinExistence type="predicted"/>
<keyword evidence="3" id="KW-0732">Signal</keyword>
<accession>A0A6J7KBW6</accession>
<evidence type="ECO:0000256" key="3">
    <source>
        <dbReference type="ARBA" id="ARBA00022729"/>
    </source>
</evidence>
<sequence>MRIPVRLVVISALLGLMLPWAVGVPSAAAHADLIAQSPRDGQFLQVSATRTTVRIDFGELVEVTASGLRIRDYRGTVLSGRALVRSLPTSDPDVTPSRVWVTSMKPLARGRYAVEYSVLSQDGHRVIRAFGFSVGLTTSASRPAVVAMRTMLPAQPAPAVTISRPVVGWRSITVAMPSGTSGGEVRLTCQRAGATAPRVSAPFVWTLGRTIGGRATASGYLPTPCSYRIGVTVNRAFPRYPSSWQSTSVVAVGG</sequence>
<dbReference type="EMBL" id="CAFBNF010000193">
    <property type="protein sequence ID" value="CAB4953598.1"/>
    <property type="molecule type" value="Genomic_DNA"/>
</dbReference>
<dbReference type="GO" id="GO:0005886">
    <property type="term" value="C:plasma membrane"/>
    <property type="evidence" value="ECO:0007669"/>
    <property type="project" value="TreeGrafter"/>
</dbReference>
<evidence type="ECO:0000256" key="4">
    <source>
        <dbReference type="ARBA" id="ARBA00023008"/>
    </source>
</evidence>
<dbReference type="AlphaFoldDB" id="A0A6J7KBW6"/>
<dbReference type="InterPro" id="IPR007348">
    <property type="entry name" value="CopC_dom"/>
</dbReference>
<dbReference type="GO" id="GO:0046688">
    <property type="term" value="P:response to copper ion"/>
    <property type="evidence" value="ECO:0007669"/>
    <property type="project" value="InterPro"/>
</dbReference>
<dbReference type="GO" id="GO:0042597">
    <property type="term" value="C:periplasmic space"/>
    <property type="evidence" value="ECO:0007669"/>
    <property type="project" value="InterPro"/>
</dbReference>
<evidence type="ECO:0000256" key="2">
    <source>
        <dbReference type="ARBA" id="ARBA00022723"/>
    </source>
</evidence>
<evidence type="ECO:0000259" key="5">
    <source>
        <dbReference type="Pfam" id="PF04234"/>
    </source>
</evidence>
<dbReference type="Pfam" id="PF04234">
    <property type="entry name" value="CopC"/>
    <property type="match status" value="1"/>
</dbReference>